<evidence type="ECO:0000313" key="4">
    <source>
        <dbReference type="EMBL" id="VFU32566.1"/>
    </source>
</evidence>
<dbReference type="Pfam" id="PF14380">
    <property type="entry name" value="WAK_assoc"/>
    <property type="match status" value="1"/>
</dbReference>
<organism evidence="4">
    <name type="scientific">Salix viminalis</name>
    <name type="common">Common osier</name>
    <name type="synonym">Basket willow</name>
    <dbReference type="NCBI Taxonomy" id="40686"/>
    <lineage>
        <taxon>Eukaryota</taxon>
        <taxon>Viridiplantae</taxon>
        <taxon>Streptophyta</taxon>
        <taxon>Embryophyta</taxon>
        <taxon>Tracheophyta</taxon>
        <taxon>Spermatophyta</taxon>
        <taxon>Magnoliopsida</taxon>
        <taxon>eudicotyledons</taxon>
        <taxon>Gunneridae</taxon>
        <taxon>Pentapetalae</taxon>
        <taxon>rosids</taxon>
        <taxon>fabids</taxon>
        <taxon>Malpighiales</taxon>
        <taxon>Salicaceae</taxon>
        <taxon>Saliceae</taxon>
        <taxon>Salix</taxon>
    </lineage>
</organism>
<name>A0A6N2KVG1_SALVM</name>
<proteinExistence type="predicted"/>
<feature type="domain" description="Wall-associated receptor kinase C-terminal" evidence="3">
    <location>
        <begin position="127"/>
        <end position="203"/>
    </location>
</feature>
<sequence length="214" mass="24125">MNSSVFSFLSDFVFLLLLFVQIPSSLSNDDRCENNFATINISQVAYRVLEINPELEILRIAREDYLVGLCPPQFMNSFNPQIFEPVEGYHFLTFIYGCKDASTTISGPKTFTCKINDVVNNQSVYNQDGDDGPGCNGSVFVPVKDYPQVWNPASLEWNMVAFEEQWKKGFEVRLKVDSKCRECSTGVCGFENVTSQTSTCYYPPGMHSPPEISL</sequence>
<evidence type="ECO:0000259" key="3">
    <source>
        <dbReference type="Pfam" id="PF14380"/>
    </source>
</evidence>
<dbReference type="PANTHER" id="PTHR33138">
    <property type="entry name" value="OS01G0690200 PROTEIN"/>
    <property type="match status" value="1"/>
</dbReference>
<evidence type="ECO:0000256" key="2">
    <source>
        <dbReference type="SAM" id="SignalP"/>
    </source>
</evidence>
<feature type="chain" id="PRO_5027067252" description="Wall-associated receptor kinase C-terminal domain-containing protein" evidence="2">
    <location>
        <begin position="28"/>
        <end position="214"/>
    </location>
</feature>
<reference evidence="4" key="1">
    <citation type="submission" date="2019-03" db="EMBL/GenBank/DDBJ databases">
        <authorList>
            <person name="Mank J."/>
            <person name="Almeida P."/>
        </authorList>
    </citation>
    <scope>NUCLEOTIDE SEQUENCE</scope>
    <source>
        <strain evidence="4">78183</strain>
    </source>
</reference>
<keyword evidence="2" id="KW-0732">Signal</keyword>
<dbReference type="InterPro" id="IPR032872">
    <property type="entry name" value="WAK_assoc_C"/>
</dbReference>
<evidence type="ECO:0000256" key="1">
    <source>
        <dbReference type="ARBA" id="ARBA00023180"/>
    </source>
</evidence>
<feature type="signal peptide" evidence="2">
    <location>
        <begin position="1"/>
        <end position="27"/>
    </location>
</feature>
<dbReference type="EMBL" id="CAADRP010000813">
    <property type="protein sequence ID" value="VFU32566.1"/>
    <property type="molecule type" value="Genomic_DNA"/>
</dbReference>
<accession>A0A6N2KVG1</accession>
<keyword evidence="1" id="KW-0325">Glycoprotein</keyword>
<dbReference type="PANTHER" id="PTHR33138:SF11">
    <property type="entry name" value="KINASE-LIKE PROTEIN"/>
    <property type="match status" value="1"/>
</dbReference>
<dbReference type="AlphaFoldDB" id="A0A6N2KVG1"/>
<gene>
    <name evidence="4" type="ORF">SVIM_LOCUS143809</name>
</gene>
<protein>
    <recommendedName>
        <fullName evidence="3">Wall-associated receptor kinase C-terminal domain-containing protein</fullName>
    </recommendedName>
</protein>